<accession>A0ABV7ANI5</accession>
<dbReference type="EMBL" id="JBHRSJ010000001">
    <property type="protein sequence ID" value="MFC2971011.1"/>
    <property type="molecule type" value="Genomic_DNA"/>
</dbReference>
<organism evidence="1 2">
    <name type="scientific">Azotobacter bryophylli</name>
    <dbReference type="NCBI Taxonomy" id="1986537"/>
    <lineage>
        <taxon>Bacteria</taxon>
        <taxon>Pseudomonadati</taxon>
        <taxon>Pseudomonadota</taxon>
        <taxon>Gammaproteobacteria</taxon>
        <taxon>Pseudomonadales</taxon>
        <taxon>Pseudomonadaceae</taxon>
        <taxon>Azotobacter</taxon>
    </lineage>
</organism>
<keyword evidence="2" id="KW-1185">Reference proteome</keyword>
<dbReference type="RefSeq" id="WP_377812581.1">
    <property type="nucleotide sequence ID" value="NZ_JBHRSJ010000001.1"/>
</dbReference>
<comment type="caution">
    <text evidence="1">The sequence shown here is derived from an EMBL/GenBank/DDBJ whole genome shotgun (WGS) entry which is preliminary data.</text>
</comment>
<gene>
    <name evidence="1" type="ORF">ACFOJE_02115</name>
</gene>
<protein>
    <submittedName>
        <fullName evidence="1">Uncharacterized protein</fullName>
    </submittedName>
</protein>
<reference evidence="2" key="1">
    <citation type="journal article" date="2019" name="Int. J. Syst. Evol. Microbiol.">
        <title>The Global Catalogue of Microorganisms (GCM) 10K type strain sequencing project: providing services to taxonomists for standard genome sequencing and annotation.</title>
        <authorList>
            <consortium name="The Broad Institute Genomics Platform"/>
            <consortium name="The Broad Institute Genome Sequencing Center for Infectious Disease"/>
            <person name="Wu L."/>
            <person name="Ma J."/>
        </authorList>
    </citation>
    <scope>NUCLEOTIDE SEQUENCE [LARGE SCALE GENOMIC DNA]</scope>
    <source>
        <strain evidence="2">KCTC 62195</strain>
    </source>
</reference>
<sequence length="122" mass="14097">MAFILAFLLTGAGGGSLLHDFLEQRHMERAVVRVMRQIAHQPERELMKEQKHEEIEEIRQEELAKAVDVMGRVGCRFWGEQYQSAPTMRSAVMRVRYCVLSNAEKISKTSRRIAPKWHLASC</sequence>
<proteinExistence type="predicted"/>
<evidence type="ECO:0000313" key="1">
    <source>
        <dbReference type="EMBL" id="MFC2971011.1"/>
    </source>
</evidence>
<dbReference type="Proteomes" id="UP001595457">
    <property type="component" value="Unassembled WGS sequence"/>
</dbReference>
<evidence type="ECO:0000313" key="2">
    <source>
        <dbReference type="Proteomes" id="UP001595457"/>
    </source>
</evidence>
<name>A0ABV7ANI5_9GAMM</name>